<dbReference type="eggNOG" id="ENOG502S1H9">
    <property type="taxonomic scope" value="Eukaryota"/>
</dbReference>
<sequence length="304" mass="35684">MNITDEERQRRRREKFSNATTLKIKNDLLKDTSLLSRTTTDSNSNINSLINDPMTRLNYLDQLEGLSNSHNGTDTTISLEHGLRKLREVIIKIYYENYKDGNFVTFVKKVYFLSYKYFISSCKINELGGTILSFLYEHRYELDVPKEYIDVYHFYTSHFQKNLGKFMQEIAFNPNSSLVGNDRIIMRMALTYVKYSSCPSFWFQSLESYSEDSLVYEFLTTSGIKKNMQIRCIDLASKCYNQLSLDFFKERWLGNTVLDPVGLRQLNDIYLLETRNNGHQTIIFRKKNATPKAKQRIHNGIDKC</sequence>
<dbReference type="RefSeq" id="XP_003669923.1">
    <property type="nucleotide sequence ID" value="XM_003669875.1"/>
</dbReference>
<evidence type="ECO:0000313" key="2">
    <source>
        <dbReference type="Proteomes" id="UP000000689"/>
    </source>
</evidence>
<gene>
    <name evidence="1" type="primary">NDAI0D03660</name>
    <name evidence="1" type="ordered locus">NDAI_0D03660</name>
</gene>
<dbReference type="KEGG" id="ndi:NDAI_0D03660"/>
<protein>
    <submittedName>
        <fullName evidence="1">Uncharacterized protein</fullName>
    </submittedName>
</protein>
<evidence type="ECO:0000313" key="1">
    <source>
        <dbReference type="EMBL" id="CCD24680.1"/>
    </source>
</evidence>
<dbReference type="OMA" id="SESPRIW"/>
<dbReference type="Proteomes" id="UP000000689">
    <property type="component" value="Chromosome 4"/>
</dbReference>
<dbReference type="HOGENOM" id="CLU_1001781_0_0_1"/>
<name>G0WA69_NAUDC</name>
<proteinExistence type="predicted"/>
<dbReference type="GeneID" id="11495134"/>
<dbReference type="AlphaFoldDB" id="G0WA69"/>
<organism evidence="1 2">
    <name type="scientific">Naumovozyma dairenensis (strain ATCC 10597 / BCRC 20456 / CBS 421 / NBRC 0211 / NRRL Y-12639)</name>
    <name type="common">Saccharomyces dairenensis</name>
    <dbReference type="NCBI Taxonomy" id="1071378"/>
    <lineage>
        <taxon>Eukaryota</taxon>
        <taxon>Fungi</taxon>
        <taxon>Dikarya</taxon>
        <taxon>Ascomycota</taxon>
        <taxon>Saccharomycotina</taxon>
        <taxon>Saccharomycetes</taxon>
        <taxon>Saccharomycetales</taxon>
        <taxon>Saccharomycetaceae</taxon>
        <taxon>Naumovozyma</taxon>
    </lineage>
</organism>
<accession>G0WA69</accession>
<dbReference type="EMBL" id="HE580270">
    <property type="protein sequence ID" value="CCD24680.1"/>
    <property type="molecule type" value="Genomic_DNA"/>
</dbReference>
<dbReference type="OrthoDB" id="4035094at2759"/>
<keyword evidence="2" id="KW-1185">Reference proteome</keyword>
<reference evidence="1 2" key="1">
    <citation type="journal article" date="2011" name="Proc. Natl. Acad. Sci. U.S.A.">
        <title>Evolutionary erosion of yeast sex chromosomes by mating-type switching accidents.</title>
        <authorList>
            <person name="Gordon J.L."/>
            <person name="Armisen D."/>
            <person name="Proux-Wera E."/>
            <person name="Oheigeartaigh S.S."/>
            <person name="Byrne K.P."/>
            <person name="Wolfe K.H."/>
        </authorList>
    </citation>
    <scope>NUCLEOTIDE SEQUENCE [LARGE SCALE GENOMIC DNA]</scope>
    <source>
        <strain evidence="2">ATCC 10597 / BCRC 20456 / CBS 421 / NBRC 0211 / NRRL Y-12639</strain>
    </source>
</reference>